<reference evidence="1" key="1">
    <citation type="submission" date="2022-08" db="EMBL/GenBank/DDBJ databases">
        <title>Novel sulphate-reducing endosymbionts in the free-living metamonad Anaeramoeba.</title>
        <authorList>
            <person name="Jerlstrom-Hultqvist J."/>
            <person name="Cepicka I."/>
            <person name="Gallot-Lavallee L."/>
            <person name="Salas-Leiva D."/>
            <person name="Curtis B.A."/>
            <person name="Zahonova K."/>
            <person name="Pipaliya S."/>
            <person name="Dacks J."/>
            <person name="Roger A.J."/>
        </authorList>
    </citation>
    <scope>NUCLEOTIDE SEQUENCE</scope>
    <source>
        <strain evidence="1">Busselton2</strain>
    </source>
</reference>
<dbReference type="InterPro" id="IPR050266">
    <property type="entry name" value="AB_hydrolase_sf"/>
</dbReference>
<evidence type="ECO:0000313" key="1">
    <source>
        <dbReference type="EMBL" id="KAJ3447813.1"/>
    </source>
</evidence>
<organism evidence="1 2">
    <name type="scientific">Anaeramoeba flamelloides</name>
    <dbReference type="NCBI Taxonomy" id="1746091"/>
    <lineage>
        <taxon>Eukaryota</taxon>
        <taxon>Metamonada</taxon>
        <taxon>Anaeramoebidae</taxon>
        <taxon>Anaeramoeba</taxon>
    </lineage>
</organism>
<dbReference type="SUPFAM" id="SSF53474">
    <property type="entry name" value="alpha/beta-Hydrolases"/>
    <property type="match status" value="1"/>
</dbReference>
<gene>
    <name evidence="1" type="ORF">M0812_00286</name>
</gene>
<dbReference type="PANTHER" id="PTHR43798:SF33">
    <property type="entry name" value="HYDROLASE, PUTATIVE (AFU_ORTHOLOGUE AFUA_2G14860)-RELATED"/>
    <property type="match status" value="1"/>
</dbReference>
<dbReference type="InterPro" id="IPR029058">
    <property type="entry name" value="AB_hydrolase_fold"/>
</dbReference>
<dbReference type="AlphaFoldDB" id="A0AAV8A5K0"/>
<dbReference type="PANTHER" id="PTHR43798">
    <property type="entry name" value="MONOACYLGLYCEROL LIPASE"/>
    <property type="match status" value="1"/>
</dbReference>
<accession>A0AAV8A5K0</accession>
<proteinExistence type="predicted"/>
<sequence length="282" mass="32400">MQSKYYEFEFEGQKQKLHYLESIVEESNHLLFLIHGLGCNTTSFLSETQDFESFLLKKYSLVLVDLVGFGQSQLNKNTSLSFEQSLLLYSMNQQAELLKDLLLNTFRINDPITTISIIGHSMGGGIGLLLIEKLMNHFQGNSTVQLQYFSVEGNLIANDSFLSKRVVDSYKKNKTFTQEDLNNFLLIDEEWGKMAKLCSPTCFLCSCIDLVKVSFSEELFDLLCKLAINKKIYIYGEKSENKKLSLRLEEKQLTKYKILNAGHMIMKDQPSAFWELISQLLD</sequence>
<dbReference type="Proteomes" id="UP001146793">
    <property type="component" value="Unassembled WGS sequence"/>
</dbReference>
<comment type="caution">
    <text evidence="1">The sequence shown here is derived from an EMBL/GenBank/DDBJ whole genome shotgun (WGS) entry which is preliminary data.</text>
</comment>
<dbReference type="GO" id="GO:0016020">
    <property type="term" value="C:membrane"/>
    <property type="evidence" value="ECO:0007669"/>
    <property type="project" value="TreeGrafter"/>
</dbReference>
<name>A0AAV8A5K0_9EUKA</name>
<dbReference type="EMBL" id="JANTQA010000015">
    <property type="protein sequence ID" value="KAJ3447813.1"/>
    <property type="molecule type" value="Genomic_DNA"/>
</dbReference>
<dbReference type="Gene3D" id="3.40.50.1820">
    <property type="entry name" value="alpha/beta hydrolase"/>
    <property type="match status" value="1"/>
</dbReference>
<protein>
    <submittedName>
        <fullName evidence="1">2-succinyl-6-hydroxy-24-cyclohexadiene-1-carboxylate synthase</fullName>
    </submittedName>
</protein>
<evidence type="ECO:0000313" key="2">
    <source>
        <dbReference type="Proteomes" id="UP001146793"/>
    </source>
</evidence>